<protein>
    <recommendedName>
        <fullName evidence="3">MYND-type domain-containing protein</fullName>
    </recommendedName>
</protein>
<evidence type="ECO:0008006" key="3">
    <source>
        <dbReference type="Google" id="ProtNLM"/>
    </source>
</evidence>
<dbReference type="EMBL" id="JAOPGA020000840">
    <property type="protein sequence ID" value="KAL0482303.1"/>
    <property type="molecule type" value="Genomic_DNA"/>
</dbReference>
<gene>
    <name evidence="1" type="ORF">AKO1_012982</name>
</gene>
<reference evidence="1 2" key="1">
    <citation type="submission" date="2024-03" db="EMBL/GenBank/DDBJ databases">
        <title>The Acrasis kona genome and developmental transcriptomes reveal deep origins of eukaryotic multicellular pathways.</title>
        <authorList>
            <person name="Sheikh S."/>
            <person name="Fu C.-J."/>
            <person name="Brown M.W."/>
            <person name="Baldauf S.L."/>
        </authorList>
    </citation>
    <scope>NUCLEOTIDE SEQUENCE [LARGE SCALE GENOMIC DNA]</scope>
    <source>
        <strain evidence="1 2">ATCC MYA-3509</strain>
    </source>
</reference>
<organism evidence="1 2">
    <name type="scientific">Acrasis kona</name>
    <dbReference type="NCBI Taxonomy" id="1008807"/>
    <lineage>
        <taxon>Eukaryota</taxon>
        <taxon>Discoba</taxon>
        <taxon>Heterolobosea</taxon>
        <taxon>Tetramitia</taxon>
        <taxon>Eutetramitia</taxon>
        <taxon>Acrasidae</taxon>
        <taxon>Acrasis</taxon>
    </lineage>
</organism>
<dbReference type="Proteomes" id="UP001431209">
    <property type="component" value="Unassembled WGS sequence"/>
</dbReference>
<keyword evidence="2" id="KW-1185">Reference proteome</keyword>
<name>A0AAW2YZS6_9EUKA</name>
<sequence length="345" mass="39675">MSNVELSQQLIKLVAAYTHSEQNISEWDEEEQDKMESKILQQTKKLPGGSGLLCKAFIDRWTHHLGYNEEREENFYPSIFKRDANESTIDQLIAYIFKNDKPSTERKLKFCQERAVSLLECLANKKNETKIADAFASYLNSHCEPIDKLNNSVNTEMLSFYVKRKLIKYIPVARRAVLLDMIMLDYYGDWSNILAEFGEEGNALLVSSDIDIKLAARTAVIREGRRQHNLRMFKINSPLGNTSDINISDYHPKCNFFYCDNLDGEVTKFSILCNVCNRAHWCSEGCRNMDPHSWCQPMPPVKKRVQVMVENECSSCGQQSSHHITLKACSRCKNEKILFKQMSGG</sequence>
<proteinExistence type="predicted"/>
<comment type="caution">
    <text evidence="1">The sequence shown here is derived from an EMBL/GenBank/DDBJ whole genome shotgun (WGS) entry which is preliminary data.</text>
</comment>
<evidence type="ECO:0000313" key="1">
    <source>
        <dbReference type="EMBL" id="KAL0482303.1"/>
    </source>
</evidence>
<accession>A0AAW2YZS6</accession>
<dbReference type="AlphaFoldDB" id="A0AAW2YZS6"/>
<evidence type="ECO:0000313" key="2">
    <source>
        <dbReference type="Proteomes" id="UP001431209"/>
    </source>
</evidence>